<dbReference type="Proteomes" id="UP000562984">
    <property type="component" value="Unassembled WGS sequence"/>
</dbReference>
<dbReference type="SUPFAM" id="SSF51679">
    <property type="entry name" value="Bacterial luciferase-like"/>
    <property type="match status" value="2"/>
</dbReference>
<protein>
    <submittedName>
        <fullName evidence="3">LLM class flavin-dependent oxidoreductase</fullName>
    </submittedName>
</protein>
<feature type="domain" description="Luciferase-like" evidence="2">
    <location>
        <begin position="97"/>
        <end position="332"/>
    </location>
</feature>
<dbReference type="InterPro" id="IPR036661">
    <property type="entry name" value="Luciferase-like_sf"/>
</dbReference>
<evidence type="ECO:0000259" key="2">
    <source>
        <dbReference type="Pfam" id="PF00296"/>
    </source>
</evidence>
<evidence type="ECO:0000256" key="1">
    <source>
        <dbReference type="ARBA" id="ARBA00023002"/>
    </source>
</evidence>
<evidence type="ECO:0000313" key="3">
    <source>
        <dbReference type="EMBL" id="NNG37429.1"/>
    </source>
</evidence>
<dbReference type="Gene3D" id="3.20.20.30">
    <property type="entry name" value="Luciferase-like domain"/>
    <property type="match status" value="2"/>
</dbReference>
<dbReference type="InterPro" id="IPR050564">
    <property type="entry name" value="F420-G6PD/mer"/>
</dbReference>
<dbReference type="InterPro" id="IPR011251">
    <property type="entry name" value="Luciferase-like_dom"/>
</dbReference>
<keyword evidence="1" id="KW-0560">Oxidoreductase</keyword>
<proteinExistence type="predicted"/>
<sequence>MTRFCIVIALERTAPRAAVELATAAARNGFDGVVLSDRFAPWTAAQGQAPFVWAVAAAAAQATAPAAAQATAPAGQATQLPAAGQAAQATAAPAEPLAVHPGVIGVSHRMHPAVVAQASATLADLYPGGHRLVLGAGELINEHLAGSYWPEPPQRIARMFEALEIIRKLFSGKEIRHSGEHFTLEQSRLWTLSGQRPAVLVATSGPVTARRAGAVADGILTESSDPAQVRLLGERMRAGAEAAGRDPASLQLVVRSHHALVRPTDEAGAAAALADAPNLAVRYPSAEVRTTRDFEQLLRATDPAELAPKVVVGDTPEPHVARIRQLLDAGADELELRFLGPDQLGYQQFFSGRLLPALADPAH</sequence>
<dbReference type="AlphaFoldDB" id="A0A849AA82"/>
<dbReference type="RefSeq" id="WP_171201124.1">
    <property type="nucleotide sequence ID" value="NZ_JABEND010000013.1"/>
</dbReference>
<evidence type="ECO:0000313" key="4">
    <source>
        <dbReference type="Proteomes" id="UP000562984"/>
    </source>
</evidence>
<name>A0A849AA82_9ACTN</name>
<dbReference type="GO" id="GO:0016705">
    <property type="term" value="F:oxidoreductase activity, acting on paired donors, with incorporation or reduction of molecular oxygen"/>
    <property type="evidence" value="ECO:0007669"/>
    <property type="project" value="InterPro"/>
</dbReference>
<gene>
    <name evidence="3" type="ORF">HKD39_17320</name>
</gene>
<dbReference type="EMBL" id="JABEND010000013">
    <property type="protein sequence ID" value="NNG37429.1"/>
    <property type="molecule type" value="Genomic_DNA"/>
</dbReference>
<dbReference type="Pfam" id="PF00296">
    <property type="entry name" value="Bac_luciferase"/>
    <property type="match status" value="1"/>
</dbReference>
<comment type="caution">
    <text evidence="3">The sequence shown here is derived from an EMBL/GenBank/DDBJ whole genome shotgun (WGS) entry which is preliminary data.</text>
</comment>
<organism evidence="3 4">
    <name type="scientific">Nakamurella aerolata</name>
    <dbReference type="NCBI Taxonomy" id="1656892"/>
    <lineage>
        <taxon>Bacteria</taxon>
        <taxon>Bacillati</taxon>
        <taxon>Actinomycetota</taxon>
        <taxon>Actinomycetes</taxon>
        <taxon>Nakamurellales</taxon>
        <taxon>Nakamurellaceae</taxon>
        <taxon>Nakamurella</taxon>
    </lineage>
</organism>
<dbReference type="CDD" id="cd01097">
    <property type="entry name" value="Tetrahydromethanopterin_reductase"/>
    <property type="match status" value="1"/>
</dbReference>
<dbReference type="PANTHER" id="PTHR43244">
    <property type="match status" value="1"/>
</dbReference>
<accession>A0A849AA82</accession>
<keyword evidence="4" id="KW-1185">Reference proteome</keyword>
<dbReference type="PANTHER" id="PTHR43244:SF1">
    <property type="entry name" value="5,10-METHYLENETETRAHYDROMETHANOPTERIN REDUCTASE"/>
    <property type="match status" value="1"/>
</dbReference>
<reference evidence="3 4" key="1">
    <citation type="submission" date="2020-05" db="EMBL/GenBank/DDBJ databases">
        <title>Nakamurella sp. DB0629 isolated from air conditioner.</title>
        <authorList>
            <person name="Kim D.H."/>
            <person name="Kim D.-U."/>
        </authorList>
    </citation>
    <scope>NUCLEOTIDE SEQUENCE [LARGE SCALE GENOMIC DNA]</scope>
    <source>
        <strain evidence="3 4">DB0629</strain>
    </source>
</reference>